<feature type="compositionally biased region" description="Basic and acidic residues" evidence="1">
    <location>
        <begin position="11"/>
        <end position="21"/>
    </location>
</feature>
<name>A0A915M780_MELJA</name>
<evidence type="ECO:0000313" key="3">
    <source>
        <dbReference type="WBParaSite" id="scaffold33637_cov315.g20972"/>
    </source>
</evidence>
<reference evidence="3" key="1">
    <citation type="submission" date="2022-11" db="UniProtKB">
        <authorList>
            <consortium name="WormBaseParasite"/>
        </authorList>
    </citation>
    <scope>IDENTIFICATION</scope>
</reference>
<evidence type="ECO:0000256" key="1">
    <source>
        <dbReference type="SAM" id="MobiDB-lite"/>
    </source>
</evidence>
<feature type="region of interest" description="Disordered" evidence="1">
    <location>
        <begin position="1"/>
        <end position="21"/>
    </location>
</feature>
<dbReference type="WBParaSite" id="scaffold33637_cov315.g20972">
    <property type="protein sequence ID" value="scaffold33637_cov315.g20972"/>
    <property type="gene ID" value="scaffold33637_cov315.g20972"/>
</dbReference>
<dbReference type="AlphaFoldDB" id="A0A915M780"/>
<dbReference type="Proteomes" id="UP000887561">
    <property type="component" value="Unplaced"/>
</dbReference>
<accession>A0A915M780</accession>
<proteinExistence type="predicted"/>
<sequence length="136" mass="15263">MSTVKTTITGAHERPAEFSGEVLKEYPKSDESVSSETIRKQPEMKKNIEYCEDEQLICTALKEGEKKPKPPLKIKEAFNKSKTSQDIFVDSTPFEESITSTHIISELPKEPINFFVNIYSSGCSDEPKTIPKTAGF</sequence>
<organism evidence="2 3">
    <name type="scientific">Meloidogyne javanica</name>
    <name type="common">Root-knot nematode worm</name>
    <dbReference type="NCBI Taxonomy" id="6303"/>
    <lineage>
        <taxon>Eukaryota</taxon>
        <taxon>Metazoa</taxon>
        <taxon>Ecdysozoa</taxon>
        <taxon>Nematoda</taxon>
        <taxon>Chromadorea</taxon>
        <taxon>Rhabditida</taxon>
        <taxon>Tylenchina</taxon>
        <taxon>Tylenchomorpha</taxon>
        <taxon>Tylenchoidea</taxon>
        <taxon>Meloidogynidae</taxon>
        <taxon>Meloidogyninae</taxon>
        <taxon>Meloidogyne</taxon>
        <taxon>Meloidogyne incognita group</taxon>
    </lineage>
</organism>
<evidence type="ECO:0000313" key="2">
    <source>
        <dbReference type="Proteomes" id="UP000887561"/>
    </source>
</evidence>
<keyword evidence="2" id="KW-1185">Reference proteome</keyword>
<protein>
    <submittedName>
        <fullName evidence="3">Uncharacterized protein</fullName>
    </submittedName>
</protein>